<dbReference type="EMBL" id="KB445647">
    <property type="protein sequence ID" value="EMD61790.1"/>
    <property type="molecule type" value="Genomic_DNA"/>
</dbReference>
<dbReference type="KEGG" id="bsc:COCSADRAFT_38609"/>
<dbReference type="GeneID" id="19139295"/>
<reference evidence="3" key="2">
    <citation type="journal article" date="2013" name="PLoS Genet.">
        <title>Comparative genome structure, secondary metabolite, and effector coding capacity across Cochliobolus pathogens.</title>
        <authorList>
            <person name="Condon B.J."/>
            <person name="Leng Y."/>
            <person name="Wu D."/>
            <person name="Bushley K.E."/>
            <person name="Ohm R.A."/>
            <person name="Otillar R."/>
            <person name="Martin J."/>
            <person name="Schackwitz W."/>
            <person name="Grimwood J."/>
            <person name="MohdZainudin N."/>
            <person name="Xue C."/>
            <person name="Wang R."/>
            <person name="Manning V.A."/>
            <person name="Dhillon B."/>
            <person name="Tu Z.J."/>
            <person name="Steffenson B.J."/>
            <person name="Salamov A."/>
            <person name="Sun H."/>
            <person name="Lowry S."/>
            <person name="LaButti K."/>
            <person name="Han J."/>
            <person name="Copeland A."/>
            <person name="Lindquist E."/>
            <person name="Barry K."/>
            <person name="Schmutz J."/>
            <person name="Baker S.E."/>
            <person name="Ciuffetti L.M."/>
            <person name="Grigoriev I.V."/>
            <person name="Zhong S."/>
            <person name="Turgeon B.G."/>
        </authorList>
    </citation>
    <scope>NUCLEOTIDE SEQUENCE [LARGE SCALE GENOMIC DNA]</scope>
    <source>
        <strain evidence="3">ND90Pr / ATCC 201652</strain>
    </source>
</reference>
<evidence type="ECO:0000313" key="3">
    <source>
        <dbReference type="Proteomes" id="UP000016934"/>
    </source>
</evidence>
<evidence type="ECO:0000313" key="2">
    <source>
        <dbReference type="EMBL" id="EMD61790.1"/>
    </source>
</evidence>
<name>M2SHA0_COCSN</name>
<protein>
    <submittedName>
        <fullName evidence="2">Uncharacterized protein</fullName>
    </submittedName>
</protein>
<evidence type="ECO:0000256" key="1">
    <source>
        <dbReference type="SAM" id="MobiDB-lite"/>
    </source>
</evidence>
<accession>M2SHA0</accession>
<dbReference type="OrthoDB" id="10393427at2759"/>
<gene>
    <name evidence="2" type="ORF">COCSADRAFT_38609</name>
</gene>
<organism evidence="2 3">
    <name type="scientific">Cochliobolus sativus (strain ND90Pr / ATCC 201652)</name>
    <name type="common">Common root rot and spot blotch fungus</name>
    <name type="synonym">Bipolaris sorokiniana</name>
    <dbReference type="NCBI Taxonomy" id="665912"/>
    <lineage>
        <taxon>Eukaryota</taxon>
        <taxon>Fungi</taxon>
        <taxon>Dikarya</taxon>
        <taxon>Ascomycota</taxon>
        <taxon>Pezizomycotina</taxon>
        <taxon>Dothideomycetes</taxon>
        <taxon>Pleosporomycetidae</taxon>
        <taxon>Pleosporales</taxon>
        <taxon>Pleosporineae</taxon>
        <taxon>Pleosporaceae</taxon>
        <taxon>Bipolaris</taxon>
    </lineage>
</organism>
<keyword evidence="3" id="KW-1185">Reference proteome</keyword>
<dbReference type="RefSeq" id="XP_007702068.1">
    <property type="nucleotide sequence ID" value="XM_007703878.1"/>
</dbReference>
<feature type="compositionally biased region" description="Basic and acidic residues" evidence="1">
    <location>
        <begin position="69"/>
        <end position="78"/>
    </location>
</feature>
<feature type="compositionally biased region" description="Polar residues" evidence="1">
    <location>
        <begin position="9"/>
        <end position="22"/>
    </location>
</feature>
<reference evidence="2 3" key="1">
    <citation type="journal article" date="2012" name="PLoS Pathog.">
        <title>Diverse lifestyles and strategies of plant pathogenesis encoded in the genomes of eighteen Dothideomycetes fungi.</title>
        <authorList>
            <person name="Ohm R.A."/>
            <person name="Feau N."/>
            <person name="Henrissat B."/>
            <person name="Schoch C.L."/>
            <person name="Horwitz B.A."/>
            <person name="Barry K.W."/>
            <person name="Condon B.J."/>
            <person name="Copeland A.C."/>
            <person name="Dhillon B."/>
            <person name="Glaser F."/>
            <person name="Hesse C.N."/>
            <person name="Kosti I."/>
            <person name="LaButti K."/>
            <person name="Lindquist E.A."/>
            <person name="Lucas S."/>
            <person name="Salamov A.A."/>
            <person name="Bradshaw R.E."/>
            <person name="Ciuffetti L."/>
            <person name="Hamelin R.C."/>
            <person name="Kema G.H.J."/>
            <person name="Lawrence C."/>
            <person name="Scott J.A."/>
            <person name="Spatafora J.W."/>
            <person name="Turgeon B.G."/>
            <person name="de Wit P.J.G.M."/>
            <person name="Zhong S."/>
            <person name="Goodwin S.B."/>
            <person name="Grigoriev I.V."/>
        </authorList>
    </citation>
    <scope>NUCLEOTIDE SEQUENCE [LARGE SCALE GENOMIC DNA]</scope>
    <source>
        <strain evidence="3">ND90Pr / ATCC 201652</strain>
    </source>
</reference>
<dbReference type="AlphaFoldDB" id="M2SHA0"/>
<feature type="region of interest" description="Disordered" evidence="1">
    <location>
        <begin position="1"/>
        <end position="22"/>
    </location>
</feature>
<sequence>MDSKWNRDTPVSNQETSGAWSNSYELKAWMQGKLQKNESDVVDMGDRYGGDKGAENGNDKAANNIMQRSELEQRRQEI</sequence>
<feature type="compositionally biased region" description="Basic and acidic residues" evidence="1">
    <location>
        <begin position="41"/>
        <end position="58"/>
    </location>
</feature>
<proteinExistence type="predicted"/>
<dbReference type="HOGENOM" id="CLU_2621873_0_0_1"/>
<feature type="region of interest" description="Disordered" evidence="1">
    <location>
        <begin position="41"/>
        <end position="78"/>
    </location>
</feature>
<dbReference type="Proteomes" id="UP000016934">
    <property type="component" value="Unassembled WGS sequence"/>
</dbReference>